<dbReference type="EMBL" id="QYZP01000002">
    <property type="protein sequence ID" value="RJN31874.1"/>
    <property type="molecule type" value="Genomic_DNA"/>
</dbReference>
<evidence type="ECO:0000313" key="6">
    <source>
        <dbReference type="Proteomes" id="UP000266615"/>
    </source>
</evidence>
<evidence type="ECO:0000256" key="2">
    <source>
        <dbReference type="ARBA" id="ARBA00022679"/>
    </source>
</evidence>
<protein>
    <submittedName>
        <fullName evidence="5">Glycosyltransferase family 1 protein</fullName>
    </submittedName>
</protein>
<keyword evidence="2 5" id="KW-0808">Transferase</keyword>
<evidence type="ECO:0000256" key="1">
    <source>
        <dbReference type="ARBA" id="ARBA00022676"/>
    </source>
</evidence>
<dbReference type="SUPFAM" id="SSF53756">
    <property type="entry name" value="UDP-Glycosyltransferase/glycogen phosphorylase"/>
    <property type="match status" value="1"/>
</dbReference>
<dbReference type="Gene3D" id="3.40.50.2000">
    <property type="entry name" value="Glycogen Phosphorylase B"/>
    <property type="match status" value="2"/>
</dbReference>
<sequence>MRLFIDCRYVRPKVHDGISRYTASLVRSAAGMADITMLVHDPDQLKQLPDLPHLRLSSPTGPNEPFVARQINPHSPDVVFSPMQTMGSLGRRYRLILTLHDLIYYQHRTPPRNLPSPVRLGWWLYHLSYVPQRMALNRADAVATVSQTTAELISDHRLTHRPVHLISNAPQEVNEPRDPHQKPQKDLVYMGSFMGYKNVTALVAGINALPDYRLHLCSPVDPAQRAQLAALAQRPGQLIFHNGIADSDYYHLLRRATALVTLSHAEGFCLPVVEALSHGTPVVTSELPIFREVAGSASATHAAQIIGDDDPWRLATAVRSLENPQTFAAASRAARARSRDYSWAQSATQLIALAESLADTS</sequence>
<evidence type="ECO:0000259" key="3">
    <source>
        <dbReference type="Pfam" id="PF00534"/>
    </source>
</evidence>
<feature type="domain" description="Glycosyltransferase subfamily 4-like N-terminal" evidence="4">
    <location>
        <begin position="16"/>
        <end position="168"/>
    </location>
</feature>
<dbReference type="PANTHER" id="PTHR46401">
    <property type="entry name" value="GLYCOSYLTRANSFERASE WBBK-RELATED"/>
    <property type="match status" value="1"/>
</dbReference>
<dbReference type="RefSeq" id="WP_119902660.1">
    <property type="nucleotide sequence ID" value="NZ_QYZP01000002.1"/>
</dbReference>
<dbReference type="OrthoDB" id="9801609at2"/>
<name>A0A3A4FAP8_9MICC</name>
<dbReference type="PANTHER" id="PTHR46401:SF8">
    <property type="entry name" value="BLL6006 PROTEIN"/>
    <property type="match status" value="1"/>
</dbReference>
<proteinExistence type="predicted"/>
<evidence type="ECO:0000313" key="5">
    <source>
        <dbReference type="EMBL" id="RJN31874.1"/>
    </source>
</evidence>
<evidence type="ECO:0000259" key="4">
    <source>
        <dbReference type="Pfam" id="PF13439"/>
    </source>
</evidence>
<dbReference type="Pfam" id="PF00534">
    <property type="entry name" value="Glycos_transf_1"/>
    <property type="match status" value="1"/>
</dbReference>
<dbReference type="AlphaFoldDB" id="A0A3A4FAP8"/>
<gene>
    <name evidence="5" type="ORF">D3250_07085</name>
</gene>
<keyword evidence="1" id="KW-0328">Glycosyltransferase</keyword>
<dbReference type="Proteomes" id="UP000266615">
    <property type="component" value="Unassembled WGS sequence"/>
</dbReference>
<accession>A0A3A4FAP8</accession>
<organism evidence="5 6">
    <name type="scientific">Nesterenkonia natronophila</name>
    <dbReference type="NCBI Taxonomy" id="2174932"/>
    <lineage>
        <taxon>Bacteria</taxon>
        <taxon>Bacillati</taxon>
        <taxon>Actinomycetota</taxon>
        <taxon>Actinomycetes</taxon>
        <taxon>Micrococcales</taxon>
        <taxon>Micrococcaceae</taxon>
        <taxon>Nesterenkonia</taxon>
    </lineage>
</organism>
<dbReference type="Pfam" id="PF13439">
    <property type="entry name" value="Glyco_transf_4"/>
    <property type="match status" value="1"/>
</dbReference>
<keyword evidence="6" id="KW-1185">Reference proteome</keyword>
<reference evidence="5 6" key="1">
    <citation type="submission" date="2018-09" db="EMBL/GenBank/DDBJ databases">
        <title>Nesterenkonia natronophila sp. nov., an alkaliphilic actinobacteriume isolated from a soda lake, and emended description of the genus Nesterenkonia.</title>
        <authorList>
            <person name="Menes R.J."/>
            <person name="Iriarte A."/>
        </authorList>
    </citation>
    <scope>NUCLEOTIDE SEQUENCE [LARGE SCALE GENOMIC DNA]</scope>
    <source>
        <strain evidence="5 6">M8</strain>
    </source>
</reference>
<feature type="domain" description="Glycosyl transferase family 1" evidence="3">
    <location>
        <begin position="177"/>
        <end position="325"/>
    </location>
</feature>
<comment type="caution">
    <text evidence="5">The sequence shown here is derived from an EMBL/GenBank/DDBJ whole genome shotgun (WGS) entry which is preliminary data.</text>
</comment>
<dbReference type="GO" id="GO:0016757">
    <property type="term" value="F:glycosyltransferase activity"/>
    <property type="evidence" value="ECO:0007669"/>
    <property type="project" value="UniProtKB-KW"/>
</dbReference>
<dbReference type="InterPro" id="IPR001296">
    <property type="entry name" value="Glyco_trans_1"/>
</dbReference>
<dbReference type="InterPro" id="IPR028098">
    <property type="entry name" value="Glyco_trans_4-like_N"/>
</dbReference>